<dbReference type="VEuPathDB" id="FungiDB:AAP_05008"/>
<evidence type="ECO:0000313" key="2">
    <source>
        <dbReference type="EMBL" id="KZZ88436.1"/>
    </source>
</evidence>
<feature type="compositionally biased region" description="Basic and acidic residues" evidence="1">
    <location>
        <begin position="483"/>
        <end position="495"/>
    </location>
</feature>
<dbReference type="Proteomes" id="UP000242877">
    <property type="component" value="Unassembled WGS sequence"/>
</dbReference>
<protein>
    <submittedName>
        <fullName evidence="2">Uncharacterized protein</fullName>
    </submittedName>
</protein>
<sequence length="563" mass="63100">MSSPNVRWSEIAAPLQTEIIYNMSANRRLDWSKITSRLRLTREEEDEIIKHIQRRISQDDAEETYLRQRQQAQHNQLELPPTLEDGHVPGSDYHICRKKEVLLARKFLKNLKLDPMLAGDWGITGDEDEAGVDNASTSPEVAQEDIGFNTKPTLFMRSRQEGSSDHSSTLRLLNSFKRQTKYGRKKSHKDRRSDIPLVPLLSSLYDHNRRKHIRKLMLLRKARRPQKVCRTPSDMSISQDIRLKVDDTGAANIESSPPAPMPLSFSTPASSKDDATTPALSFKELFALPQLPSSQRSTETVSSKTKSYQVRGKDVCMQPEDKLPKPKEKTPTKTPTKPKKEKMASQSKKDDCTVILTESPSKVGKKRKKKFEEAQKAVSPEEPVLQTPVIEIFSSAPRKISIVETPLPQQPPTDDNAKRPAKMKRHKRRSGSSVTDTLVQARSTETPTDFKEDVFDNIPGKPTSASALSHPHHRSQSTTSHVPIDKPKPRAKRSETVAVAATTSRPYSLRSCDQSSETSVINKVEVVRVKETTAPATATATAVEDIASSTPRVTRRTTRRSGA</sequence>
<organism evidence="2 3">
    <name type="scientific">Ascosphaera apis ARSEF 7405</name>
    <dbReference type="NCBI Taxonomy" id="392613"/>
    <lineage>
        <taxon>Eukaryota</taxon>
        <taxon>Fungi</taxon>
        <taxon>Dikarya</taxon>
        <taxon>Ascomycota</taxon>
        <taxon>Pezizomycotina</taxon>
        <taxon>Eurotiomycetes</taxon>
        <taxon>Eurotiomycetidae</taxon>
        <taxon>Onygenales</taxon>
        <taxon>Ascosphaeraceae</taxon>
        <taxon>Ascosphaera</taxon>
    </lineage>
</organism>
<feature type="compositionally biased region" description="Polar residues" evidence="1">
    <location>
        <begin position="431"/>
        <end position="447"/>
    </location>
</feature>
<dbReference type="AlphaFoldDB" id="A0A167W5T9"/>
<name>A0A167W5T9_9EURO</name>
<accession>A0A167W5T9</accession>
<feature type="compositionally biased region" description="Polar residues" evidence="1">
    <location>
        <begin position="291"/>
        <end position="308"/>
    </location>
</feature>
<dbReference type="OrthoDB" id="5378502at2759"/>
<proteinExistence type="predicted"/>
<feature type="region of interest" description="Disordered" evidence="1">
    <location>
        <begin position="291"/>
        <end position="381"/>
    </location>
</feature>
<feature type="region of interest" description="Disordered" evidence="1">
    <location>
        <begin position="250"/>
        <end position="276"/>
    </location>
</feature>
<reference evidence="2 3" key="1">
    <citation type="journal article" date="2016" name="Genome Biol. Evol.">
        <title>Divergent and convergent evolution of fungal pathogenicity.</title>
        <authorList>
            <person name="Shang Y."/>
            <person name="Xiao G."/>
            <person name="Zheng P."/>
            <person name="Cen K."/>
            <person name="Zhan S."/>
            <person name="Wang C."/>
        </authorList>
    </citation>
    <scope>NUCLEOTIDE SEQUENCE [LARGE SCALE GENOMIC DNA]</scope>
    <source>
        <strain evidence="2 3">ARSEF 7405</strain>
    </source>
</reference>
<feature type="compositionally biased region" description="Basic and acidic residues" evidence="1">
    <location>
        <begin position="341"/>
        <end position="352"/>
    </location>
</feature>
<gene>
    <name evidence="2" type="ORF">AAP_05008</name>
</gene>
<dbReference type="EMBL" id="AZGZ01000026">
    <property type="protein sequence ID" value="KZZ88436.1"/>
    <property type="molecule type" value="Genomic_DNA"/>
</dbReference>
<feature type="compositionally biased region" description="Polar residues" evidence="1">
    <location>
        <begin position="501"/>
        <end position="510"/>
    </location>
</feature>
<evidence type="ECO:0000313" key="3">
    <source>
        <dbReference type="Proteomes" id="UP000242877"/>
    </source>
</evidence>
<feature type="compositionally biased region" description="Basic residues" evidence="1">
    <location>
        <begin position="419"/>
        <end position="430"/>
    </location>
</feature>
<keyword evidence="3" id="KW-1185">Reference proteome</keyword>
<comment type="caution">
    <text evidence="2">The sequence shown here is derived from an EMBL/GenBank/DDBJ whole genome shotgun (WGS) entry which is preliminary data.</text>
</comment>
<evidence type="ECO:0000256" key="1">
    <source>
        <dbReference type="SAM" id="MobiDB-lite"/>
    </source>
</evidence>
<feature type="region of interest" description="Disordered" evidence="1">
    <location>
        <begin position="402"/>
        <end position="510"/>
    </location>
</feature>
<feature type="compositionally biased region" description="Basic and acidic residues" evidence="1">
    <location>
        <begin position="311"/>
        <end position="331"/>
    </location>
</feature>